<dbReference type="EMBL" id="CAJOBA010061021">
    <property type="protein sequence ID" value="CAF4328028.1"/>
    <property type="molecule type" value="Genomic_DNA"/>
</dbReference>
<dbReference type="Proteomes" id="UP000682733">
    <property type="component" value="Unassembled WGS sequence"/>
</dbReference>
<comment type="caution">
    <text evidence="1">The sequence shown here is derived from an EMBL/GenBank/DDBJ whole genome shotgun (WGS) entry which is preliminary data.</text>
</comment>
<organism evidence="1 3">
    <name type="scientific">Didymodactylos carnosus</name>
    <dbReference type="NCBI Taxonomy" id="1234261"/>
    <lineage>
        <taxon>Eukaryota</taxon>
        <taxon>Metazoa</taxon>
        <taxon>Spiralia</taxon>
        <taxon>Gnathifera</taxon>
        <taxon>Rotifera</taxon>
        <taxon>Eurotatoria</taxon>
        <taxon>Bdelloidea</taxon>
        <taxon>Philodinida</taxon>
        <taxon>Philodinidae</taxon>
        <taxon>Didymodactylos</taxon>
    </lineage>
</organism>
<accession>A0A8S2FRB2</accession>
<evidence type="ECO:0000313" key="3">
    <source>
        <dbReference type="Proteomes" id="UP000677228"/>
    </source>
</evidence>
<reference evidence="1" key="1">
    <citation type="submission" date="2021-02" db="EMBL/GenBank/DDBJ databases">
        <authorList>
            <person name="Nowell W R."/>
        </authorList>
    </citation>
    <scope>NUCLEOTIDE SEQUENCE</scope>
</reference>
<dbReference type="AlphaFoldDB" id="A0A8S2FRB2"/>
<evidence type="ECO:0000313" key="1">
    <source>
        <dbReference type="EMBL" id="CAF1539837.1"/>
    </source>
</evidence>
<dbReference type="Proteomes" id="UP000677228">
    <property type="component" value="Unassembled WGS sequence"/>
</dbReference>
<dbReference type="EMBL" id="CAJNOK010038691">
    <property type="protein sequence ID" value="CAF1539837.1"/>
    <property type="molecule type" value="Genomic_DNA"/>
</dbReference>
<evidence type="ECO:0000313" key="2">
    <source>
        <dbReference type="EMBL" id="CAF4328028.1"/>
    </source>
</evidence>
<protein>
    <submittedName>
        <fullName evidence="1">Uncharacterized protein</fullName>
    </submittedName>
</protein>
<sequence>EPSDYVYLRSNEAFANRYIDDFIGKCIEDEYIPDILIELIAELEKDNKNIKPEEKSFKQDIDQYYAQLNNNYSDDTGR</sequence>
<gene>
    <name evidence="1" type="ORF">OVA965_LOCUS38715</name>
    <name evidence="2" type="ORF">TMI583_LOCUS39927</name>
</gene>
<feature type="non-terminal residue" evidence="1">
    <location>
        <position position="1"/>
    </location>
</feature>
<name>A0A8S2FRB2_9BILA</name>
<proteinExistence type="predicted"/>